<dbReference type="OrthoDB" id="1164967at2"/>
<comment type="similarity">
    <text evidence="1">Belongs to the antirestriction protein family.</text>
</comment>
<evidence type="ECO:0000313" key="3">
    <source>
        <dbReference type="Proteomes" id="UP000295367"/>
    </source>
</evidence>
<accession>A0A4R3Y504</accession>
<name>A0A4R3Y504_9PROT</name>
<reference evidence="2 3" key="1">
    <citation type="submission" date="2019-03" db="EMBL/GenBank/DDBJ databases">
        <title>Genomic Encyclopedia of Type Strains, Phase IV (KMG-IV): sequencing the most valuable type-strain genomes for metagenomic binning, comparative biology and taxonomic classification.</title>
        <authorList>
            <person name="Goeker M."/>
        </authorList>
    </citation>
    <scope>NUCLEOTIDE SEQUENCE [LARGE SCALE GENOMIC DNA]</scope>
    <source>
        <strain evidence="2 3">DSM 100309</strain>
    </source>
</reference>
<keyword evidence="3" id="KW-1185">Reference proteome</keyword>
<gene>
    <name evidence="2" type="ORF">EDC63_10613</name>
</gene>
<evidence type="ECO:0000256" key="1">
    <source>
        <dbReference type="ARBA" id="ARBA00008618"/>
    </source>
</evidence>
<dbReference type="InterPro" id="IPR004914">
    <property type="entry name" value="Antirestrict"/>
</dbReference>
<evidence type="ECO:0000313" key="2">
    <source>
        <dbReference type="EMBL" id="TCV86652.1"/>
    </source>
</evidence>
<dbReference type="Gene3D" id="3.30.70.3580">
    <property type="entry name" value="Antirestriction protein"/>
    <property type="match status" value="1"/>
</dbReference>
<dbReference type="EMBL" id="SMCO01000006">
    <property type="protein sequence ID" value="TCV86652.1"/>
    <property type="molecule type" value="Genomic_DNA"/>
</dbReference>
<organism evidence="2 3">
    <name type="scientific">Sulfurirhabdus autotrophica</name>
    <dbReference type="NCBI Taxonomy" id="1706046"/>
    <lineage>
        <taxon>Bacteria</taxon>
        <taxon>Pseudomonadati</taxon>
        <taxon>Pseudomonadota</taxon>
        <taxon>Betaproteobacteria</taxon>
        <taxon>Nitrosomonadales</taxon>
        <taxon>Sulfuricellaceae</taxon>
        <taxon>Sulfurirhabdus</taxon>
    </lineage>
</organism>
<dbReference type="RefSeq" id="WP_124948078.1">
    <property type="nucleotide sequence ID" value="NZ_BHVT01000076.1"/>
</dbReference>
<comment type="caution">
    <text evidence="2">The sequence shown here is derived from an EMBL/GenBank/DDBJ whole genome shotgun (WGS) entry which is preliminary data.</text>
</comment>
<dbReference type="InterPro" id="IPR042297">
    <property type="entry name" value="Antirestriction_sf"/>
</dbReference>
<proteinExistence type="inferred from homology"/>
<dbReference type="Pfam" id="PF03230">
    <property type="entry name" value="Antirestrict"/>
    <property type="match status" value="1"/>
</dbReference>
<sequence>MITTITRQQVTNQQRIHHTADLFGIHFPLLLEPHVYAITDSIAREYNGGYWEFYTLSNGGFYMAPAIASTTAIDHQYHVVCENGFEGSLSADALGITACLYTYSHMSFSNNQKFAATCAQHYHWLREYMLGHPEAQQVLRAID</sequence>
<protein>
    <submittedName>
        <fullName evidence="2">Antirestriction protein</fullName>
    </submittedName>
</protein>
<dbReference type="Proteomes" id="UP000295367">
    <property type="component" value="Unassembled WGS sequence"/>
</dbReference>
<dbReference type="AlphaFoldDB" id="A0A4R3Y504"/>